<dbReference type="PANTHER" id="PTHR11786">
    <property type="entry name" value="N-HYDROXYARYLAMINE O-ACETYLTRANSFERASE"/>
    <property type="match status" value="1"/>
</dbReference>
<proteinExistence type="inferred from homology"/>
<evidence type="ECO:0000313" key="5">
    <source>
        <dbReference type="Proteomes" id="UP000276133"/>
    </source>
</evidence>
<dbReference type="InterPro" id="IPR001447">
    <property type="entry name" value="Arylamine_N-AcTrfase"/>
</dbReference>
<dbReference type="InterPro" id="IPR038765">
    <property type="entry name" value="Papain-like_cys_pep_sf"/>
</dbReference>
<reference evidence="4 5" key="1">
    <citation type="journal article" date="2018" name="Sci. Rep.">
        <title>Genomic signatures of local adaptation to the degree of environmental predictability in rotifers.</title>
        <authorList>
            <person name="Franch-Gras L."/>
            <person name="Hahn C."/>
            <person name="Garcia-Roger E.M."/>
            <person name="Carmona M.J."/>
            <person name="Serra M."/>
            <person name="Gomez A."/>
        </authorList>
    </citation>
    <scope>NUCLEOTIDE SEQUENCE [LARGE SCALE GENOMIC DNA]</scope>
    <source>
        <strain evidence="4">HYR1</strain>
    </source>
</reference>
<dbReference type="Proteomes" id="UP000276133">
    <property type="component" value="Unassembled WGS sequence"/>
</dbReference>
<evidence type="ECO:0000256" key="2">
    <source>
        <dbReference type="ARBA" id="ARBA00012701"/>
    </source>
</evidence>
<keyword evidence="3" id="KW-0012">Acyltransferase</keyword>
<comment type="caution">
    <text evidence="4">The sequence shown here is derived from an EMBL/GenBank/DDBJ whole genome shotgun (WGS) entry which is preliminary data.</text>
</comment>
<evidence type="ECO:0000256" key="1">
    <source>
        <dbReference type="ARBA" id="ARBA00006547"/>
    </source>
</evidence>
<sequence>MNVTEYLSRINSSNFKESTVQGLYRLQQNHLLNIPFENLDIHLGKRIETELEKIYEKIIINRRGGICCELNYLFSWLLKQLGFLVSILSCQIKKNNFFDEWTPWDSHFVLMVHMNESSFLVDVGYTQNFRSPLKFVVDQIQQDATGCYKISKEENKNVYILNKCLNFDHTKSDSNEWIPVYRFNTDVRQMGELENMMEKVSTDTDYFSFHNRSVCVIHTTYTILNLVGYRLSEIKFSNSAKKSTTHSVLTKAEVFDAIKNIYGINLAESETFEPKGD</sequence>
<dbReference type="PRINTS" id="PR01543">
    <property type="entry name" value="ANATRNSFRASE"/>
</dbReference>
<dbReference type="PANTHER" id="PTHR11786:SF0">
    <property type="entry name" value="ARYLAMINE N-ACETYLTRANSFERASE 4-RELATED"/>
    <property type="match status" value="1"/>
</dbReference>
<dbReference type="EMBL" id="REGN01000478">
    <property type="protein sequence ID" value="RNA41638.1"/>
    <property type="molecule type" value="Genomic_DNA"/>
</dbReference>
<organism evidence="4 5">
    <name type="scientific">Brachionus plicatilis</name>
    <name type="common">Marine rotifer</name>
    <name type="synonym">Brachionus muelleri</name>
    <dbReference type="NCBI Taxonomy" id="10195"/>
    <lineage>
        <taxon>Eukaryota</taxon>
        <taxon>Metazoa</taxon>
        <taxon>Spiralia</taxon>
        <taxon>Gnathifera</taxon>
        <taxon>Rotifera</taxon>
        <taxon>Eurotatoria</taxon>
        <taxon>Monogononta</taxon>
        <taxon>Pseudotrocha</taxon>
        <taxon>Ploima</taxon>
        <taxon>Brachionidae</taxon>
        <taxon>Brachionus</taxon>
    </lineage>
</organism>
<dbReference type="Gene3D" id="3.30.2140.20">
    <property type="match status" value="1"/>
</dbReference>
<dbReference type="EC" id="2.3.1.5" evidence="2"/>
<gene>
    <name evidence="4" type="ORF">BpHYR1_004011</name>
</gene>
<keyword evidence="5" id="KW-1185">Reference proteome</keyword>
<dbReference type="InterPro" id="IPR053710">
    <property type="entry name" value="Arylamine_NAT_domain_sf"/>
</dbReference>
<evidence type="ECO:0000313" key="4">
    <source>
        <dbReference type="EMBL" id="RNA41638.1"/>
    </source>
</evidence>
<keyword evidence="3" id="KW-0808">Transferase</keyword>
<dbReference type="OrthoDB" id="10260017at2759"/>
<dbReference type="GO" id="GO:0004060">
    <property type="term" value="F:arylamine N-acetyltransferase activity"/>
    <property type="evidence" value="ECO:0007669"/>
    <property type="project" value="UniProtKB-EC"/>
</dbReference>
<dbReference type="SUPFAM" id="SSF54001">
    <property type="entry name" value="Cysteine proteinases"/>
    <property type="match status" value="1"/>
</dbReference>
<comment type="similarity">
    <text evidence="1 3">Belongs to the arylamine N-acetyltransferase family.</text>
</comment>
<accession>A0A3M7T1C9</accession>
<dbReference type="STRING" id="10195.A0A3M7T1C9"/>
<protein>
    <recommendedName>
        <fullName evidence="2">arylamine N-acetyltransferase</fullName>
        <ecNumber evidence="2">2.3.1.5</ecNumber>
    </recommendedName>
</protein>
<dbReference type="AlphaFoldDB" id="A0A3M7T1C9"/>
<dbReference type="Pfam" id="PF00797">
    <property type="entry name" value="Acetyltransf_2"/>
    <property type="match status" value="1"/>
</dbReference>
<evidence type="ECO:0000256" key="3">
    <source>
        <dbReference type="RuleBase" id="RU003452"/>
    </source>
</evidence>
<name>A0A3M7T1C9_BRAPC</name>